<keyword evidence="2" id="KW-0238">DNA-binding</keyword>
<comment type="caution">
    <text evidence="2">The sequence shown here is derived from an EMBL/GenBank/DDBJ whole genome shotgun (WGS) entry which is preliminary data.</text>
</comment>
<dbReference type="Gene3D" id="2.40.50.1020">
    <property type="entry name" value="LytTr DNA-binding domain"/>
    <property type="match status" value="1"/>
</dbReference>
<organism evidence="2 3">
    <name type="scientific">Paenibacillus alvei</name>
    <name type="common">Bacillus alvei</name>
    <dbReference type="NCBI Taxonomy" id="44250"/>
    <lineage>
        <taxon>Bacteria</taxon>
        <taxon>Bacillati</taxon>
        <taxon>Bacillota</taxon>
        <taxon>Bacilli</taxon>
        <taxon>Bacillales</taxon>
        <taxon>Paenibacillaceae</taxon>
        <taxon>Paenibacillus</taxon>
    </lineage>
</organism>
<feature type="domain" description="HTH LytTR-type" evidence="1">
    <location>
        <begin position="31"/>
        <end position="107"/>
    </location>
</feature>
<dbReference type="GeneID" id="94492005"/>
<gene>
    <name evidence="2" type="ORF">M5X12_27515</name>
</gene>
<protein>
    <submittedName>
        <fullName evidence="2">LytTR family transcriptional regulator DNA-binding domain-containing protein</fullName>
    </submittedName>
</protein>
<accession>A0ABT4H6L1</accession>
<dbReference type="InterPro" id="IPR007492">
    <property type="entry name" value="LytTR_DNA-bd_dom"/>
</dbReference>
<evidence type="ECO:0000259" key="1">
    <source>
        <dbReference type="Pfam" id="PF04397"/>
    </source>
</evidence>
<keyword evidence="3" id="KW-1185">Reference proteome</keyword>
<dbReference type="Proteomes" id="UP001527181">
    <property type="component" value="Unassembled WGS sequence"/>
</dbReference>
<dbReference type="EMBL" id="JAMDNP010000081">
    <property type="protein sequence ID" value="MCY9764259.1"/>
    <property type="molecule type" value="Genomic_DNA"/>
</dbReference>
<evidence type="ECO:0000313" key="3">
    <source>
        <dbReference type="Proteomes" id="UP001527181"/>
    </source>
</evidence>
<sequence length="115" mass="13372">MKFLVTIDPVGDKGITSVSVKNGLFLEYDKSVNKVVVHTKYNHYYMLPPTKYWVNGLNNGGFFYRFVERSNAVNIQNISSIDKKQRIIEFKGTTKTCTISRRLLKKILDEFPYLK</sequence>
<dbReference type="RefSeq" id="WP_262866900.1">
    <property type="nucleotide sequence ID" value="NZ_JAMDLX010000014.1"/>
</dbReference>
<name>A0ABT4H6L1_PAEAL</name>
<proteinExistence type="predicted"/>
<evidence type="ECO:0000313" key="2">
    <source>
        <dbReference type="EMBL" id="MCY9764259.1"/>
    </source>
</evidence>
<dbReference type="GO" id="GO:0003677">
    <property type="term" value="F:DNA binding"/>
    <property type="evidence" value="ECO:0007669"/>
    <property type="project" value="UniProtKB-KW"/>
</dbReference>
<dbReference type="Pfam" id="PF04397">
    <property type="entry name" value="LytTR"/>
    <property type="match status" value="1"/>
</dbReference>
<reference evidence="2 3" key="1">
    <citation type="submission" date="2022-05" db="EMBL/GenBank/DDBJ databases">
        <title>Genome Sequencing of Bee-Associated Microbes.</title>
        <authorList>
            <person name="Dunlap C."/>
        </authorList>
    </citation>
    <scope>NUCLEOTIDE SEQUENCE [LARGE SCALE GENOMIC DNA]</scope>
    <source>
        <strain evidence="2 3">NRRL B-04010</strain>
    </source>
</reference>